<sequence length="89" mass="9683">MGRIDADAGQVIYRTFTEYGREATAFTVVFRLVNESSVHSSSTGYSITTQEAGNALVTPIELRPSLGYGDLPVFSGSHARLLFNIPTKK</sequence>
<reference evidence="1 2" key="1">
    <citation type="journal article" date="2019" name="Commun. Biol.">
        <title>The bagworm genome reveals a unique fibroin gene that provides high tensile strength.</title>
        <authorList>
            <person name="Kono N."/>
            <person name="Nakamura H."/>
            <person name="Ohtoshi R."/>
            <person name="Tomita M."/>
            <person name="Numata K."/>
            <person name="Arakawa K."/>
        </authorList>
    </citation>
    <scope>NUCLEOTIDE SEQUENCE [LARGE SCALE GENOMIC DNA]</scope>
</reference>
<dbReference type="AlphaFoldDB" id="A0A4C1V5J4"/>
<proteinExistence type="predicted"/>
<dbReference type="EMBL" id="BGZK01000279">
    <property type="protein sequence ID" value="GBP33780.1"/>
    <property type="molecule type" value="Genomic_DNA"/>
</dbReference>
<keyword evidence="2" id="KW-1185">Reference proteome</keyword>
<evidence type="ECO:0000313" key="1">
    <source>
        <dbReference type="EMBL" id="GBP33780.1"/>
    </source>
</evidence>
<gene>
    <name evidence="1" type="ORF">EVAR_25381_1</name>
</gene>
<name>A0A4C1V5J4_EUMVA</name>
<protein>
    <submittedName>
        <fullName evidence="1">Uncharacterized protein</fullName>
    </submittedName>
</protein>
<comment type="caution">
    <text evidence="1">The sequence shown here is derived from an EMBL/GenBank/DDBJ whole genome shotgun (WGS) entry which is preliminary data.</text>
</comment>
<dbReference type="Proteomes" id="UP000299102">
    <property type="component" value="Unassembled WGS sequence"/>
</dbReference>
<organism evidence="1 2">
    <name type="scientific">Eumeta variegata</name>
    <name type="common">Bagworm moth</name>
    <name type="synonym">Eumeta japonica</name>
    <dbReference type="NCBI Taxonomy" id="151549"/>
    <lineage>
        <taxon>Eukaryota</taxon>
        <taxon>Metazoa</taxon>
        <taxon>Ecdysozoa</taxon>
        <taxon>Arthropoda</taxon>
        <taxon>Hexapoda</taxon>
        <taxon>Insecta</taxon>
        <taxon>Pterygota</taxon>
        <taxon>Neoptera</taxon>
        <taxon>Endopterygota</taxon>
        <taxon>Lepidoptera</taxon>
        <taxon>Glossata</taxon>
        <taxon>Ditrysia</taxon>
        <taxon>Tineoidea</taxon>
        <taxon>Psychidae</taxon>
        <taxon>Oiketicinae</taxon>
        <taxon>Eumeta</taxon>
    </lineage>
</organism>
<evidence type="ECO:0000313" key="2">
    <source>
        <dbReference type="Proteomes" id="UP000299102"/>
    </source>
</evidence>
<accession>A0A4C1V5J4</accession>